<keyword evidence="1" id="KW-1133">Transmembrane helix</keyword>
<dbReference type="Pfam" id="PF06580">
    <property type="entry name" value="His_kinase"/>
    <property type="match status" value="1"/>
</dbReference>
<evidence type="ECO:0000313" key="3">
    <source>
        <dbReference type="EMBL" id="MFD2873278.1"/>
    </source>
</evidence>
<dbReference type="PANTHER" id="PTHR34220:SF7">
    <property type="entry name" value="SENSOR HISTIDINE KINASE YPDA"/>
    <property type="match status" value="1"/>
</dbReference>
<keyword evidence="4" id="KW-1185">Reference proteome</keyword>
<feature type="transmembrane region" description="Helical" evidence="1">
    <location>
        <begin position="108"/>
        <end position="129"/>
    </location>
</feature>
<dbReference type="SUPFAM" id="SSF55874">
    <property type="entry name" value="ATPase domain of HSP90 chaperone/DNA topoisomerase II/histidine kinase"/>
    <property type="match status" value="1"/>
</dbReference>
<protein>
    <submittedName>
        <fullName evidence="3">Sensor histidine kinase</fullName>
        <ecNumber evidence="3">2.7.13.3</ecNumber>
    </submittedName>
</protein>
<feature type="transmembrane region" description="Helical" evidence="1">
    <location>
        <begin position="71"/>
        <end position="96"/>
    </location>
</feature>
<evidence type="ECO:0000313" key="4">
    <source>
        <dbReference type="Proteomes" id="UP001597557"/>
    </source>
</evidence>
<feature type="transmembrane region" description="Helical" evidence="1">
    <location>
        <begin position="30"/>
        <end position="51"/>
    </location>
</feature>
<dbReference type="EMBL" id="JBHUPD010000002">
    <property type="protein sequence ID" value="MFD2873278.1"/>
    <property type="molecule type" value="Genomic_DNA"/>
</dbReference>
<evidence type="ECO:0000256" key="1">
    <source>
        <dbReference type="SAM" id="Phobius"/>
    </source>
</evidence>
<organism evidence="3 4">
    <name type="scientific">Mucilaginibacter ximonensis</name>
    <dbReference type="NCBI Taxonomy" id="538021"/>
    <lineage>
        <taxon>Bacteria</taxon>
        <taxon>Pseudomonadati</taxon>
        <taxon>Bacteroidota</taxon>
        <taxon>Sphingobacteriia</taxon>
        <taxon>Sphingobacteriales</taxon>
        <taxon>Sphingobacteriaceae</taxon>
        <taxon>Mucilaginibacter</taxon>
    </lineage>
</organism>
<dbReference type="GO" id="GO:0004673">
    <property type="term" value="F:protein histidine kinase activity"/>
    <property type="evidence" value="ECO:0007669"/>
    <property type="project" value="UniProtKB-EC"/>
</dbReference>
<dbReference type="Proteomes" id="UP001597557">
    <property type="component" value="Unassembled WGS sequence"/>
</dbReference>
<evidence type="ECO:0000259" key="2">
    <source>
        <dbReference type="Pfam" id="PF06580"/>
    </source>
</evidence>
<keyword evidence="3" id="KW-0808">Transferase</keyword>
<accession>A0ABW5YD55</accession>
<feature type="transmembrane region" description="Helical" evidence="1">
    <location>
        <begin position="7"/>
        <end position="24"/>
    </location>
</feature>
<feature type="domain" description="Signal transduction histidine kinase internal region" evidence="2">
    <location>
        <begin position="150"/>
        <end position="227"/>
    </location>
</feature>
<dbReference type="InterPro" id="IPR050640">
    <property type="entry name" value="Bact_2-comp_sensor_kinase"/>
</dbReference>
<dbReference type="InterPro" id="IPR010559">
    <property type="entry name" value="Sig_transdc_His_kin_internal"/>
</dbReference>
<comment type="caution">
    <text evidence="3">The sequence shown here is derived from an EMBL/GenBank/DDBJ whole genome shotgun (WGS) entry which is preliminary data.</text>
</comment>
<gene>
    <name evidence="3" type="ORF">ACFS5N_12410</name>
</gene>
<dbReference type="RefSeq" id="WP_377185847.1">
    <property type="nucleotide sequence ID" value="NZ_JBHUPD010000002.1"/>
</dbReference>
<dbReference type="Gene3D" id="3.30.565.10">
    <property type="entry name" value="Histidine kinase-like ATPase, C-terminal domain"/>
    <property type="match status" value="1"/>
</dbReference>
<proteinExistence type="predicted"/>
<dbReference type="EC" id="2.7.13.3" evidence="3"/>
<sequence length="338" mass="39664">MNTKKIAYHLGFWLLAYVFWIFIFRNGTLVFTHSLTIQFCYLAFISANYYFNTAYNIPQNLNKKRYVKFGLMLLLGIAITAVLRIPVSKLVTVHIFKLSNAPFDPLTVFADSFVNIFFWVVFIVAAKLVTDRMRSQLYIEQIEKEKATNELNFLRAQFNPHFLFNSINSIYGHIDKSNKEARDMLLVLSEMLRYQLYECNVEQISLDREINYLRNYITMQKGRIDERVEVNFCADEVDGQVTIAPLLLITFIENAFKYVGFNEDRPNKVDIKLRYADDRLIFKVFNTKDGYINHTEGSSGLGIANTRRRLEILYPDRHQLNISNDDKNYEVELILEKL</sequence>
<dbReference type="InterPro" id="IPR036890">
    <property type="entry name" value="HATPase_C_sf"/>
</dbReference>
<keyword evidence="1" id="KW-0472">Membrane</keyword>
<name>A0ABW5YD55_9SPHI</name>
<keyword evidence="1" id="KW-0812">Transmembrane</keyword>
<dbReference type="PANTHER" id="PTHR34220">
    <property type="entry name" value="SENSOR HISTIDINE KINASE YPDA"/>
    <property type="match status" value="1"/>
</dbReference>
<keyword evidence="3" id="KW-0418">Kinase</keyword>
<reference evidence="4" key="1">
    <citation type="journal article" date="2019" name="Int. J. Syst. Evol. Microbiol.">
        <title>The Global Catalogue of Microorganisms (GCM) 10K type strain sequencing project: providing services to taxonomists for standard genome sequencing and annotation.</title>
        <authorList>
            <consortium name="The Broad Institute Genomics Platform"/>
            <consortium name="The Broad Institute Genome Sequencing Center for Infectious Disease"/>
            <person name="Wu L."/>
            <person name="Ma J."/>
        </authorList>
    </citation>
    <scope>NUCLEOTIDE SEQUENCE [LARGE SCALE GENOMIC DNA]</scope>
    <source>
        <strain evidence="4">KCTC 22437</strain>
    </source>
</reference>